<keyword evidence="2" id="KW-1185">Reference proteome</keyword>
<evidence type="ECO:0000313" key="2">
    <source>
        <dbReference type="Proteomes" id="UP001558850"/>
    </source>
</evidence>
<dbReference type="EMBL" id="JBFRCH010000054">
    <property type="protein sequence ID" value="MEX3937518.1"/>
    <property type="molecule type" value="Genomic_DNA"/>
</dbReference>
<proteinExistence type="predicted"/>
<evidence type="ECO:0000313" key="1">
    <source>
        <dbReference type="EMBL" id="MEX3937518.1"/>
    </source>
</evidence>
<reference evidence="1" key="1">
    <citation type="submission" date="2024-07" db="EMBL/GenBank/DDBJ databases">
        <title>A survey of Mimosa microsymbionts across Brazilian biomes reveals a high diversity of Paraburkholderia nodulating endemic species, but also that Cupriavidus is common as a symbiont of widespread species.</title>
        <authorList>
            <person name="Rouws L."/>
            <person name="Barauna A."/>
            <person name="Beukes C."/>
            <person name="Rouws J.R.C."/>
            <person name="De Faria S.M."/>
            <person name="Gross E."/>
            <person name="Bueno Dos Reis Junior F."/>
            <person name="Simon M.F."/>
            <person name="Maluk M."/>
            <person name="Odee D.W."/>
            <person name="Kenicer G."/>
            <person name="Young J.P.W."/>
            <person name="Reis V.M."/>
            <person name="Zilli J."/>
            <person name="James E.K."/>
        </authorList>
    </citation>
    <scope>NUCLEOTIDE SEQUENCE</scope>
    <source>
        <strain evidence="1">EG181B</strain>
    </source>
</reference>
<comment type="caution">
    <text evidence="1">The sequence shown here is derived from an EMBL/GenBank/DDBJ whole genome shotgun (WGS) entry which is preliminary data.</text>
</comment>
<sequence length="301" mass="30433">MATLELCHRREMMDLREIQALHAQYTAQPVIIDIASHTAAMSALPAPDAGPGARIRALAFAGGLRKAGKPALIALAIAAVAASGGMSIARIWHAMHETVVAPTAAVASAAKQAPGSVPASGPQGEMPIDVNPARPLTSSDFDTHRPVAQSALANVDARSLAAANSNPAVAQTVPTSRPAAENVAAAASPIRAPRQSPPVAPVSAVATPSPAGPTTPPATAESQMRNQPAQPSAGASSTTQVKSAAATTPEAPKPEQRPALRPLHRVTHHATTAANSETSPESAAPAQPKAQPAKSGDVQLF</sequence>
<gene>
    <name evidence="1" type="ORF">AB4Y32_38290</name>
</gene>
<organism evidence="1 2">
    <name type="scientific">Paraburkholderia phymatum</name>
    <dbReference type="NCBI Taxonomy" id="148447"/>
    <lineage>
        <taxon>Bacteria</taxon>
        <taxon>Pseudomonadati</taxon>
        <taxon>Pseudomonadota</taxon>
        <taxon>Betaproteobacteria</taxon>
        <taxon>Burkholderiales</taxon>
        <taxon>Burkholderiaceae</taxon>
        <taxon>Paraburkholderia</taxon>
    </lineage>
</organism>
<name>A0ACC6UCS1_9BURK</name>
<dbReference type="Proteomes" id="UP001558850">
    <property type="component" value="Unassembled WGS sequence"/>
</dbReference>
<protein>
    <submittedName>
        <fullName evidence="1">Uncharacterized protein</fullName>
    </submittedName>
</protein>
<accession>A0ACC6UCS1</accession>